<dbReference type="GO" id="GO:0051383">
    <property type="term" value="P:kinetochore organization"/>
    <property type="evidence" value="ECO:0007669"/>
    <property type="project" value="TreeGrafter"/>
</dbReference>
<feature type="coiled-coil region" evidence="12">
    <location>
        <begin position="155"/>
        <end position="210"/>
    </location>
</feature>
<evidence type="ECO:0000256" key="8">
    <source>
        <dbReference type="ARBA" id="ARBA00023054"/>
    </source>
</evidence>
<evidence type="ECO:0000313" key="16">
    <source>
        <dbReference type="Proteomes" id="UP000812966"/>
    </source>
</evidence>
<feature type="coiled-coil region" evidence="12">
    <location>
        <begin position="418"/>
        <end position="445"/>
    </location>
</feature>
<keyword evidence="5" id="KW-0132">Cell division</keyword>
<sequence length="456" mass="52673">MPPPGRAQQQRVVEPSMPFTPWPPQEIVNFYYSGLNIECSQEDIVKPTQTFVMQFYGRILEDAWKINSESAAEHRSVYLNMLAYGRELYDEPMKFAMFFKHLRDLALLCGVPSFSHADLLRPEPVRFRSIVTAIANFLKFRTANGEYFDQQVERLDTQRESIVRLEDDLAAVRAEIEQINEKNEENAPFVTEARHRNEALEAENSNLRVESGKVYDTAAALKVERSGIVAEVQNKVDQVVSLQDGNERIRMRIVKSPEKLKRNLEDMTKQQAELRTNLRDCSRKGRELATRLDVMAGLELDLKGLIDLAQGIEADKKKLSDLKMYLQRTSNVLGEREIENNAAISKIEQLERQIKLANEKLARQVQSGEEMRQQAKEEMDQLKAEYAAKAKERTVTLREVDSRRADKKMIEDEMRKFREEQKKQLDTLTAEYASVRDAMETYMEQIAMRLGLMPEA</sequence>
<dbReference type="Pfam" id="PF03800">
    <property type="entry name" value="Nuf2"/>
    <property type="match status" value="1"/>
</dbReference>
<keyword evidence="10" id="KW-0131">Cell cycle</keyword>
<keyword evidence="16" id="KW-1185">Reference proteome</keyword>
<evidence type="ECO:0000259" key="13">
    <source>
        <dbReference type="Pfam" id="PF03800"/>
    </source>
</evidence>
<dbReference type="GO" id="GO:0051301">
    <property type="term" value="P:cell division"/>
    <property type="evidence" value="ECO:0007669"/>
    <property type="project" value="UniProtKB-KW"/>
</dbReference>
<dbReference type="InterPro" id="IPR041112">
    <property type="entry name" value="Nuf2_DHR10-like"/>
</dbReference>
<evidence type="ECO:0000256" key="4">
    <source>
        <dbReference type="ARBA" id="ARBA00022454"/>
    </source>
</evidence>
<dbReference type="GO" id="GO:0007052">
    <property type="term" value="P:mitotic spindle organization"/>
    <property type="evidence" value="ECO:0007669"/>
    <property type="project" value="TreeGrafter"/>
</dbReference>
<dbReference type="OrthoDB" id="8194677at2759"/>
<dbReference type="PANTHER" id="PTHR21650">
    <property type="entry name" value="MEMBRALIN/KINETOCHORE PROTEIN NUF2"/>
    <property type="match status" value="1"/>
</dbReference>
<dbReference type="GO" id="GO:0051315">
    <property type="term" value="P:attachment of mitotic spindle microtubules to kinetochore"/>
    <property type="evidence" value="ECO:0007669"/>
    <property type="project" value="TreeGrafter"/>
</dbReference>
<keyword evidence="11" id="KW-0137">Centromere</keyword>
<dbReference type="InterPro" id="IPR005549">
    <property type="entry name" value="Kinetochore_Nuf2_N"/>
</dbReference>
<keyword evidence="4" id="KW-0158">Chromosome</keyword>
<keyword evidence="9" id="KW-0539">Nucleus</keyword>
<feature type="domain" description="Nuf2 DHR10-like" evidence="14">
    <location>
        <begin position="270"/>
        <end position="384"/>
    </location>
</feature>
<evidence type="ECO:0008006" key="17">
    <source>
        <dbReference type="Google" id="ProtNLM"/>
    </source>
</evidence>
<dbReference type="Gene3D" id="1.10.418.60">
    <property type="entry name" value="Ncd80 complex, Nuf2 subunit"/>
    <property type="match status" value="1"/>
</dbReference>
<dbReference type="PANTHER" id="PTHR21650:SF2">
    <property type="entry name" value="KINETOCHORE PROTEIN NUF2"/>
    <property type="match status" value="1"/>
</dbReference>
<keyword evidence="6" id="KW-0498">Mitosis</keyword>
<comment type="subcellular location">
    <subcellularLocation>
        <location evidence="2">Chromosome</location>
        <location evidence="2">Centromere</location>
        <location evidence="2">Kinetochore</location>
    </subcellularLocation>
    <subcellularLocation>
        <location evidence="1">Nucleus</location>
    </subcellularLocation>
</comment>
<keyword evidence="7" id="KW-0995">Kinetochore</keyword>
<organism evidence="15 16">
    <name type="scientific">Filobasidium floriforme</name>
    <dbReference type="NCBI Taxonomy" id="5210"/>
    <lineage>
        <taxon>Eukaryota</taxon>
        <taxon>Fungi</taxon>
        <taxon>Dikarya</taxon>
        <taxon>Basidiomycota</taxon>
        <taxon>Agaricomycotina</taxon>
        <taxon>Tremellomycetes</taxon>
        <taxon>Filobasidiales</taxon>
        <taxon>Filobasidiaceae</taxon>
        <taxon>Filobasidium</taxon>
    </lineage>
</organism>
<dbReference type="EMBL" id="JABELV010000042">
    <property type="protein sequence ID" value="KAG7561946.1"/>
    <property type="molecule type" value="Genomic_DNA"/>
</dbReference>
<evidence type="ECO:0000256" key="2">
    <source>
        <dbReference type="ARBA" id="ARBA00004629"/>
    </source>
</evidence>
<keyword evidence="8 12" id="KW-0175">Coiled coil</keyword>
<dbReference type="InterPro" id="IPR038275">
    <property type="entry name" value="Nuf2_N_sf"/>
</dbReference>
<name>A0A8K0NR38_9TREE</name>
<reference evidence="15" key="1">
    <citation type="submission" date="2020-04" db="EMBL/GenBank/DDBJ databases">
        <title>Analysis of mating type loci in Filobasidium floriforme.</title>
        <authorList>
            <person name="Nowrousian M."/>
        </authorList>
    </citation>
    <scope>NUCLEOTIDE SEQUENCE</scope>
    <source>
        <strain evidence="15">CBS 6242</strain>
    </source>
</reference>
<dbReference type="GO" id="GO:0031262">
    <property type="term" value="C:Ndc80 complex"/>
    <property type="evidence" value="ECO:0007669"/>
    <property type="project" value="InterPro"/>
</dbReference>
<comment type="caution">
    <text evidence="15">The sequence shown here is derived from an EMBL/GenBank/DDBJ whole genome shotgun (WGS) entry which is preliminary data.</text>
</comment>
<evidence type="ECO:0000313" key="15">
    <source>
        <dbReference type="EMBL" id="KAG7561946.1"/>
    </source>
</evidence>
<evidence type="ECO:0000256" key="3">
    <source>
        <dbReference type="ARBA" id="ARBA00005498"/>
    </source>
</evidence>
<dbReference type="GO" id="GO:0045132">
    <property type="term" value="P:meiotic chromosome segregation"/>
    <property type="evidence" value="ECO:0007669"/>
    <property type="project" value="TreeGrafter"/>
</dbReference>
<dbReference type="GO" id="GO:0044877">
    <property type="term" value="F:protein-containing complex binding"/>
    <property type="evidence" value="ECO:0007669"/>
    <property type="project" value="TreeGrafter"/>
</dbReference>
<evidence type="ECO:0000256" key="6">
    <source>
        <dbReference type="ARBA" id="ARBA00022776"/>
    </source>
</evidence>
<gene>
    <name evidence="15" type="ORF">FFLO_02586</name>
</gene>
<protein>
    <recommendedName>
        <fullName evidence="17">Kinetochore protein Nuf2</fullName>
    </recommendedName>
</protein>
<dbReference type="AlphaFoldDB" id="A0A8K0NR38"/>
<evidence type="ECO:0000256" key="11">
    <source>
        <dbReference type="ARBA" id="ARBA00023328"/>
    </source>
</evidence>
<comment type="similarity">
    <text evidence="3">Belongs to the NUF2 family.</text>
</comment>
<evidence type="ECO:0000259" key="14">
    <source>
        <dbReference type="Pfam" id="PF18595"/>
    </source>
</evidence>
<evidence type="ECO:0000256" key="7">
    <source>
        <dbReference type="ARBA" id="ARBA00022838"/>
    </source>
</evidence>
<proteinExistence type="inferred from homology"/>
<accession>A0A8K0NR38</accession>
<evidence type="ECO:0000256" key="12">
    <source>
        <dbReference type="SAM" id="Coils"/>
    </source>
</evidence>
<evidence type="ECO:0000256" key="9">
    <source>
        <dbReference type="ARBA" id="ARBA00023242"/>
    </source>
</evidence>
<evidence type="ECO:0000256" key="1">
    <source>
        <dbReference type="ARBA" id="ARBA00004123"/>
    </source>
</evidence>
<feature type="coiled-coil region" evidence="12">
    <location>
        <begin position="333"/>
        <end position="392"/>
    </location>
</feature>
<dbReference type="GO" id="GO:0005634">
    <property type="term" value="C:nucleus"/>
    <property type="evidence" value="ECO:0007669"/>
    <property type="project" value="UniProtKB-SubCell"/>
</dbReference>
<evidence type="ECO:0000256" key="10">
    <source>
        <dbReference type="ARBA" id="ARBA00023306"/>
    </source>
</evidence>
<dbReference type="Proteomes" id="UP000812966">
    <property type="component" value="Unassembled WGS sequence"/>
</dbReference>
<evidence type="ECO:0000256" key="5">
    <source>
        <dbReference type="ARBA" id="ARBA00022618"/>
    </source>
</evidence>
<dbReference type="Pfam" id="PF18595">
    <property type="entry name" value="Nuf2_DHR10-like"/>
    <property type="match status" value="1"/>
</dbReference>
<feature type="domain" description="Kinetochore protein Nuf2 N-terminal" evidence="13">
    <location>
        <begin position="19"/>
        <end position="154"/>
    </location>
</feature>